<protein>
    <submittedName>
        <fullName evidence="4">Acyl-CoA N-acyltransferase</fullName>
    </submittedName>
</protein>
<keyword evidence="5" id="KW-1185">Reference proteome</keyword>
<feature type="domain" description="Acyltransferase MbtK/IucB-like conserved" evidence="3">
    <location>
        <begin position="346"/>
        <end position="392"/>
    </location>
</feature>
<comment type="similarity">
    <text evidence="1">Belongs to the lysine N-acyltransferase MbtK family.</text>
</comment>
<evidence type="ECO:0000259" key="3">
    <source>
        <dbReference type="SMART" id="SM01006"/>
    </source>
</evidence>
<dbReference type="PANTHER" id="PTHR31438:SF1">
    <property type="entry name" value="LYSINE N-ACYLTRANSFERASE C17G9.06C-RELATED"/>
    <property type="match status" value="1"/>
</dbReference>
<dbReference type="Proteomes" id="UP001610335">
    <property type="component" value="Unassembled WGS sequence"/>
</dbReference>
<dbReference type="SMART" id="SM01006">
    <property type="entry name" value="AlcB"/>
    <property type="match status" value="1"/>
</dbReference>
<dbReference type="PANTHER" id="PTHR31438">
    <property type="entry name" value="LYSINE N-ACYLTRANSFERASE C17G9.06C-RELATED"/>
    <property type="match status" value="1"/>
</dbReference>
<dbReference type="InterPro" id="IPR016181">
    <property type="entry name" value="Acyl_CoA_acyltransferase"/>
</dbReference>
<name>A0ABR4HCI6_9EURO</name>
<accession>A0ABR4HCI6</accession>
<evidence type="ECO:0000313" key="5">
    <source>
        <dbReference type="Proteomes" id="UP001610335"/>
    </source>
</evidence>
<dbReference type="SUPFAM" id="SSF55729">
    <property type="entry name" value="Acyl-CoA N-acyltransferases (Nat)"/>
    <property type="match status" value="1"/>
</dbReference>
<gene>
    <name evidence="4" type="ORF">BDW59DRAFT_178287</name>
</gene>
<reference evidence="4 5" key="1">
    <citation type="submission" date="2024-07" db="EMBL/GenBank/DDBJ databases">
        <title>Section-level genome sequencing and comparative genomics of Aspergillus sections Usti and Cavernicolus.</title>
        <authorList>
            <consortium name="Lawrence Berkeley National Laboratory"/>
            <person name="Nybo J.L."/>
            <person name="Vesth T.C."/>
            <person name="Theobald S."/>
            <person name="Frisvad J.C."/>
            <person name="Larsen T.O."/>
            <person name="Kjaerboelling I."/>
            <person name="Rothschild-Mancinelli K."/>
            <person name="Lyhne E.K."/>
            <person name="Kogle M.E."/>
            <person name="Barry K."/>
            <person name="Clum A."/>
            <person name="Na H."/>
            <person name="Ledsgaard L."/>
            <person name="Lin J."/>
            <person name="Lipzen A."/>
            <person name="Kuo A."/>
            <person name="Riley R."/>
            <person name="Mondo S."/>
            <person name="LaButti K."/>
            <person name="Haridas S."/>
            <person name="Pangalinan J."/>
            <person name="Salamov A.A."/>
            <person name="Simmons B.A."/>
            <person name="Magnuson J.K."/>
            <person name="Chen J."/>
            <person name="Drula E."/>
            <person name="Henrissat B."/>
            <person name="Wiebenga A."/>
            <person name="Lubbers R.J."/>
            <person name="Gomes A.C."/>
            <person name="Makela M.R."/>
            <person name="Stajich J."/>
            <person name="Grigoriev I.V."/>
            <person name="Mortensen U.H."/>
            <person name="De vries R.P."/>
            <person name="Baker S.E."/>
            <person name="Andersen M.R."/>
        </authorList>
    </citation>
    <scope>NUCLEOTIDE SEQUENCE [LARGE SCALE GENOMIC DNA]</scope>
    <source>
        <strain evidence="4 5">CBS 600.67</strain>
    </source>
</reference>
<feature type="compositionally biased region" description="Basic and acidic residues" evidence="2">
    <location>
        <begin position="49"/>
        <end position="74"/>
    </location>
</feature>
<feature type="region of interest" description="Disordered" evidence="2">
    <location>
        <begin position="242"/>
        <end position="275"/>
    </location>
</feature>
<feature type="region of interest" description="Disordered" evidence="2">
    <location>
        <begin position="49"/>
        <end position="83"/>
    </location>
</feature>
<evidence type="ECO:0000256" key="2">
    <source>
        <dbReference type="SAM" id="MobiDB-lite"/>
    </source>
</evidence>
<evidence type="ECO:0000313" key="4">
    <source>
        <dbReference type="EMBL" id="KAL2813201.1"/>
    </source>
</evidence>
<dbReference type="Pfam" id="PF13523">
    <property type="entry name" value="Acetyltransf_8"/>
    <property type="match status" value="1"/>
</dbReference>
<dbReference type="EMBL" id="JBFXLS010000149">
    <property type="protein sequence ID" value="KAL2813201.1"/>
    <property type="molecule type" value="Genomic_DNA"/>
</dbReference>
<organism evidence="4 5">
    <name type="scientific">Aspergillus cavernicola</name>
    <dbReference type="NCBI Taxonomy" id="176166"/>
    <lineage>
        <taxon>Eukaryota</taxon>
        <taxon>Fungi</taxon>
        <taxon>Dikarya</taxon>
        <taxon>Ascomycota</taxon>
        <taxon>Pezizomycotina</taxon>
        <taxon>Eurotiomycetes</taxon>
        <taxon>Eurotiomycetidae</taxon>
        <taxon>Eurotiales</taxon>
        <taxon>Aspergillaceae</taxon>
        <taxon>Aspergillus</taxon>
        <taxon>Aspergillus subgen. Nidulantes</taxon>
    </lineage>
</organism>
<sequence length="514" mass="58383">MRYTQLPNGQSFSITPVFGGFTFKSNTLNQGNSILPAGWNVVLCTRHQPDNRPDGELPDEERGRAREVEKRDANRPPATRFTTPTMSSDELFISYIVNPPDGDYKPATSPTRQIAMMLWVTLYWYFHEPEAELHLHTGASSLTPTAGKPKGEWRVNIKREGIFTGCNVLQKLERMGLIACDDSSVGAEPDDGDSWSHMFVSQRSFWQLDPRLYLFTLNPQTFPHSVGGSPFFRAASPSRESLYLTDPNSRSKSPESGHYTPSEGPSHSHLPTYFPPPPQITFTNGVRHPIRQKPPHQGEVFYIRYIPSLQQYLSFRVPYLPSQKARANGLAPICPLSPSKNIDQSTPNTPSDLDYLHKWMNEPRVNAAWGEAGPISKQEEFLRQNLSKRHSFPVIGCWDGQPFGYFEIYWVKEDPLGSLTGGVDNYDRGIHVLVGEQEFRGPHRVSVWLSSLVHFCWLADMRTQSVMLEPRVDNKKIINYLQEAGFYKDGEVTFPHKQSALMKIRRDAWESPSL</sequence>
<dbReference type="InterPro" id="IPR019432">
    <property type="entry name" value="Acyltransferase_MbtK/IucB-like"/>
</dbReference>
<evidence type="ECO:0000256" key="1">
    <source>
        <dbReference type="ARBA" id="ARBA00009893"/>
    </source>
</evidence>
<comment type="caution">
    <text evidence="4">The sequence shown here is derived from an EMBL/GenBank/DDBJ whole genome shotgun (WGS) entry which is preliminary data.</text>
</comment>
<proteinExistence type="inferred from homology"/>
<dbReference type="Gene3D" id="3.40.630.30">
    <property type="match status" value="1"/>
</dbReference>